<dbReference type="Pfam" id="PF00501">
    <property type="entry name" value="AMP-binding"/>
    <property type="match status" value="1"/>
</dbReference>
<dbReference type="RefSeq" id="WP_128641462.1">
    <property type="nucleotide sequence ID" value="NZ_CP008947.1"/>
</dbReference>
<dbReference type="EMBL" id="CP008947">
    <property type="protein sequence ID" value="AII08903.1"/>
    <property type="molecule type" value="Genomic_DNA"/>
</dbReference>
<gene>
    <name evidence="5" type="ORF">EP51_31440</name>
</gene>
<dbReference type="PANTHER" id="PTHR43201:SF5">
    <property type="entry name" value="MEDIUM-CHAIN ACYL-COA LIGASE ACSF2, MITOCHONDRIAL"/>
    <property type="match status" value="1"/>
</dbReference>
<dbReference type="FunFam" id="3.30.300.30:FF:000008">
    <property type="entry name" value="2,3-dihydroxybenzoate-AMP ligase"/>
    <property type="match status" value="1"/>
</dbReference>
<comment type="similarity">
    <text evidence="1">Belongs to the ATP-dependent AMP-binding enzyme family.</text>
</comment>
<evidence type="ECO:0000259" key="4">
    <source>
        <dbReference type="Pfam" id="PF13193"/>
    </source>
</evidence>
<dbReference type="InterPro" id="IPR000873">
    <property type="entry name" value="AMP-dep_synth/lig_dom"/>
</dbReference>
<dbReference type="GO" id="GO:0006631">
    <property type="term" value="P:fatty acid metabolic process"/>
    <property type="evidence" value="ECO:0007669"/>
    <property type="project" value="TreeGrafter"/>
</dbReference>
<evidence type="ECO:0000256" key="1">
    <source>
        <dbReference type="ARBA" id="ARBA00006432"/>
    </source>
</evidence>
<name>A0A076EUG8_RHOOP</name>
<dbReference type="SUPFAM" id="SSF56801">
    <property type="entry name" value="Acetyl-CoA synthetase-like"/>
    <property type="match status" value="1"/>
</dbReference>
<dbReference type="GO" id="GO:0031956">
    <property type="term" value="F:medium-chain fatty acid-CoA ligase activity"/>
    <property type="evidence" value="ECO:0007669"/>
    <property type="project" value="TreeGrafter"/>
</dbReference>
<keyword evidence="2 5" id="KW-0436">Ligase</keyword>
<dbReference type="AlphaFoldDB" id="A0A076EUG8"/>
<organism evidence="5 6">
    <name type="scientific">Rhodococcus opacus</name>
    <name type="common">Nocardia opaca</name>
    <dbReference type="NCBI Taxonomy" id="37919"/>
    <lineage>
        <taxon>Bacteria</taxon>
        <taxon>Bacillati</taxon>
        <taxon>Actinomycetota</taxon>
        <taxon>Actinomycetes</taxon>
        <taxon>Mycobacteriales</taxon>
        <taxon>Nocardiaceae</taxon>
        <taxon>Rhodococcus</taxon>
    </lineage>
</organism>
<evidence type="ECO:0000313" key="5">
    <source>
        <dbReference type="EMBL" id="AII08903.1"/>
    </source>
</evidence>
<dbReference type="Gene3D" id="3.30.300.30">
    <property type="match status" value="1"/>
</dbReference>
<feature type="domain" description="AMP-dependent synthetase/ligase" evidence="3">
    <location>
        <begin position="11"/>
        <end position="378"/>
    </location>
</feature>
<dbReference type="InterPro" id="IPR025110">
    <property type="entry name" value="AMP-bd_C"/>
</dbReference>
<evidence type="ECO:0000256" key="2">
    <source>
        <dbReference type="ARBA" id="ARBA00022598"/>
    </source>
</evidence>
<dbReference type="Gene3D" id="3.40.50.12780">
    <property type="entry name" value="N-terminal domain of ligase-like"/>
    <property type="match status" value="1"/>
</dbReference>
<protein>
    <submittedName>
        <fullName evidence="5">Long-chain fatty acid--CoA ligase</fullName>
    </submittedName>
</protein>
<feature type="domain" description="AMP-binding enzyme C-terminal" evidence="4">
    <location>
        <begin position="429"/>
        <end position="505"/>
    </location>
</feature>
<evidence type="ECO:0000313" key="6">
    <source>
        <dbReference type="Proteomes" id="UP000028488"/>
    </source>
</evidence>
<evidence type="ECO:0000259" key="3">
    <source>
        <dbReference type="Pfam" id="PF00501"/>
    </source>
</evidence>
<dbReference type="PANTHER" id="PTHR43201">
    <property type="entry name" value="ACYL-COA SYNTHETASE"/>
    <property type="match status" value="1"/>
</dbReference>
<reference evidence="5 6" key="1">
    <citation type="submission" date="2014-07" db="EMBL/GenBank/DDBJ databases">
        <title>Genome Sequence of Rhodococcus opacus Strain R7, a Biodegrader of Mono- and Polycyclic Aromatic Hydrocarbons.</title>
        <authorList>
            <person name="Di Gennaro P."/>
            <person name="Zampolli J."/>
            <person name="Presti I."/>
            <person name="Cappelletti M."/>
            <person name="D'Ursi P."/>
            <person name="Orro A."/>
            <person name="Mezzelani A."/>
            <person name="Milanesi L."/>
        </authorList>
    </citation>
    <scope>NUCLEOTIDE SEQUENCE [LARGE SCALE GENOMIC DNA]</scope>
    <source>
        <strain evidence="5 6">R7</strain>
    </source>
</reference>
<dbReference type="Proteomes" id="UP000028488">
    <property type="component" value="Chromosome"/>
</dbReference>
<dbReference type="InterPro" id="IPR045851">
    <property type="entry name" value="AMP-bd_C_sf"/>
</dbReference>
<sequence length="522" mass="56302">MSGLHLPQRVRHHAAERPGAPAVTWGDTTLTYAELDWRTNRIATALSALTSDGGRVGALLRMRTEGVETFVAAAKSGLVFVPLNWRLPAAEAAAIAVDAELRVLIVESEFAAAAHAVRDALPSVVVVVVDAADGDVLPPGTWTWDRLVTSGTATDPGLGDDPDAEVLQLYTSGTTGFPKGVVATHRNLHNEPEGLLIYRWKPGSVALDAMPLFHIAGAGWLSTCLSAGVHVVLLGAFDAREVAELVERHRITHAFLVPSTIQMLLDVPDLERYDVSSLELVAYGSAPITTTLLRRAIDRLGCGFVQRYGMTETTGSVTALAVEDHDPSGHRAHLLRSAGKPMPGVEVEIRDVVTGARLPVGESGEIVCRSRNNVAGYWRRPDETAQLLTHDGFLRTGDAGHIDEEGYLFVTDRVKDMIITGGENVYPIEVESVLAEHPAVAEVAVVGVPHRTWGESVTAVVRLVDPANQPDEQDLIAFTADRLASYKKPREIVYVAELPRGASGKILKRTLRERLRATEVSS</sequence>
<dbReference type="Pfam" id="PF13193">
    <property type="entry name" value="AMP-binding_C"/>
    <property type="match status" value="1"/>
</dbReference>
<dbReference type="eggNOG" id="COG0318">
    <property type="taxonomic scope" value="Bacteria"/>
</dbReference>
<dbReference type="NCBIfam" id="NF004837">
    <property type="entry name" value="PRK06187.1"/>
    <property type="match status" value="1"/>
</dbReference>
<dbReference type="InterPro" id="IPR042099">
    <property type="entry name" value="ANL_N_sf"/>
</dbReference>
<accession>A0A076EUG8</accession>
<proteinExistence type="inferred from homology"/>